<dbReference type="SUPFAM" id="SSF52540">
    <property type="entry name" value="P-loop containing nucleoside triphosphate hydrolases"/>
    <property type="match status" value="1"/>
</dbReference>
<dbReference type="GO" id="GO:0016301">
    <property type="term" value="F:kinase activity"/>
    <property type="evidence" value="ECO:0007669"/>
    <property type="project" value="InterPro"/>
</dbReference>
<evidence type="ECO:0000256" key="6">
    <source>
        <dbReference type="ARBA" id="ARBA00032897"/>
    </source>
</evidence>
<evidence type="ECO:0000256" key="2">
    <source>
        <dbReference type="ARBA" id="ARBA00011963"/>
    </source>
</evidence>
<dbReference type="AlphaFoldDB" id="W6T805"/>
<evidence type="ECO:0000313" key="10">
    <source>
        <dbReference type="Proteomes" id="UP000019247"/>
    </source>
</evidence>
<evidence type="ECO:0000256" key="7">
    <source>
        <dbReference type="ARBA" id="ARBA00048178"/>
    </source>
</evidence>
<dbReference type="InterPro" id="IPR010488">
    <property type="entry name" value="Zeta_toxin_domain"/>
</dbReference>
<sequence>MDNSITYAKAHKKEFLAQVLNGNEEVQPKTAVFLAGAPGSGKTEVVNALTSISANLCHIDADTFRAGLPGYAGDNAADYQRGAAFLVDYNFSWLVAHRYSFILDGTFATRKVAMNIQRALDHDYRVLIYYVYQDPAAAFDYTQRRQTKEGRVVPTDTFIKAYYAARENVAAMKAQFGNQVTLTVFRKNYQTKMADSFVDVTDLSTVLPPVLAQQDIEAMIQRSIQN</sequence>
<dbReference type="STRING" id="1400520.LFAB_06575"/>
<dbReference type="Gene3D" id="3.40.50.300">
    <property type="entry name" value="P-loop containing nucleotide triphosphate hydrolases"/>
    <property type="match status" value="1"/>
</dbReference>
<dbReference type="RefSeq" id="WP_033613852.1">
    <property type="nucleotide sequence ID" value="NZ_KK036485.1"/>
</dbReference>
<dbReference type="Pfam" id="PF06414">
    <property type="entry name" value="Zeta_toxin"/>
    <property type="match status" value="1"/>
</dbReference>
<dbReference type="PATRIC" id="fig|1400520.3.peg.1281"/>
<dbReference type="InterPro" id="IPR027417">
    <property type="entry name" value="P-loop_NTPase"/>
</dbReference>
<dbReference type="EC" id="2.7.1.176" evidence="2"/>
<dbReference type="Proteomes" id="UP000019247">
    <property type="component" value="Unassembled WGS sequence"/>
</dbReference>
<reference evidence="9 10" key="1">
    <citation type="journal article" date="2014" name="Genome Announc.">
        <title>Genome Sequence of Lactobacillus fabifermentans Strain T30PCM01, Isolated from Fermenting Grape Marc.</title>
        <authorList>
            <person name="Treu L."/>
            <person name="Vendramin V."/>
            <person name="Bovo B."/>
            <person name="Giacomini A."/>
            <person name="Corich V."/>
            <person name="Campanaro S."/>
        </authorList>
    </citation>
    <scope>NUCLEOTIDE SEQUENCE [LARGE SCALE GENOMIC DNA]</scope>
    <source>
        <strain evidence="9 10">T30PCM01</strain>
    </source>
</reference>
<dbReference type="OrthoDB" id="6421666at2"/>
<dbReference type="eggNOG" id="COG4185">
    <property type="taxonomic scope" value="Bacteria"/>
</dbReference>
<evidence type="ECO:0000313" key="9">
    <source>
        <dbReference type="EMBL" id="ETY74462.1"/>
    </source>
</evidence>
<evidence type="ECO:0000256" key="1">
    <source>
        <dbReference type="ARBA" id="ARBA00009104"/>
    </source>
</evidence>
<evidence type="ECO:0000256" key="5">
    <source>
        <dbReference type="ARBA" id="ARBA00022840"/>
    </source>
</evidence>
<dbReference type="HOGENOM" id="CLU_102926_0_0_9"/>
<accession>W6T805</accession>
<organism evidence="9 10">
    <name type="scientific">Lactiplantibacillus fabifermentans T30PCM01</name>
    <dbReference type="NCBI Taxonomy" id="1400520"/>
    <lineage>
        <taxon>Bacteria</taxon>
        <taxon>Bacillati</taxon>
        <taxon>Bacillota</taxon>
        <taxon>Bacilli</taxon>
        <taxon>Lactobacillales</taxon>
        <taxon>Lactobacillaceae</taxon>
        <taxon>Lactiplantibacillus</taxon>
    </lineage>
</organism>
<name>W6T805_9LACO</name>
<dbReference type="GO" id="GO:0005524">
    <property type="term" value="F:ATP binding"/>
    <property type="evidence" value="ECO:0007669"/>
    <property type="project" value="UniProtKB-KW"/>
</dbReference>
<comment type="similarity">
    <text evidence="1">Belongs to the zeta toxin family.</text>
</comment>
<feature type="domain" description="Zeta toxin" evidence="8">
    <location>
        <begin position="26"/>
        <end position="193"/>
    </location>
</feature>
<keyword evidence="3" id="KW-1277">Toxin-antitoxin system</keyword>
<comment type="caution">
    <text evidence="9">The sequence shown here is derived from an EMBL/GenBank/DDBJ whole genome shotgun (WGS) entry which is preliminary data.</text>
</comment>
<keyword evidence="4" id="KW-0547">Nucleotide-binding</keyword>
<comment type="catalytic activity">
    <reaction evidence="7">
        <text>UDP-N-acetyl-alpha-D-glucosamine + ATP = UDP-N-acetyl-alpha-D-glucosamine 3'-phosphate + ADP + H(+)</text>
        <dbReference type="Rhea" id="RHEA:32671"/>
        <dbReference type="ChEBI" id="CHEBI:15378"/>
        <dbReference type="ChEBI" id="CHEBI:30616"/>
        <dbReference type="ChEBI" id="CHEBI:57705"/>
        <dbReference type="ChEBI" id="CHEBI:64353"/>
        <dbReference type="ChEBI" id="CHEBI:456216"/>
        <dbReference type="EC" id="2.7.1.176"/>
    </reaction>
</comment>
<evidence type="ECO:0000259" key="8">
    <source>
        <dbReference type="Pfam" id="PF06414"/>
    </source>
</evidence>
<evidence type="ECO:0000256" key="4">
    <source>
        <dbReference type="ARBA" id="ARBA00022741"/>
    </source>
</evidence>
<gene>
    <name evidence="9" type="ORF">LFAB_06575</name>
</gene>
<proteinExistence type="inferred from homology"/>
<keyword evidence="5" id="KW-0067">ATP-binding</keyword>
<protein>
    <recommendedName>
        <fullName evidence="6">UDP-N-acetylglucosamine kinase</fullName>
        <ecNumber evidence="2">2.7.1.176</ecNumber>
    </recommendedName>
    <alternativeName>
        <fullName evidence="6">UDP-N-acetylglucosamine kinase</fullName>
    </alternativeName>
</protein>
<dbReference type="EMBL" id="AWWK01000032">
    <property type="protein sequence ID" value="ETY74462.1"/>
    <property type="molecule type" value="Genomic_DNA"/>
</dbReference>
<evidence type="ECO:0000256" key="3">
    <source>
        <dbReference type="ARBA" id="ARBA00022649"/>
    </source>
</evidence>